<keyword evidence="5" id="KW-1185">Reference proteome</keyword>
<evidence type="ECO:0000313" key="5">
    <source>
        <dbReference type="Proteomes" id="UP000759537"/>
    </source>
</evidence>
<dbReference type="GO" id="GO:0016491">
    <property type="term" value="F:oxidoreductase activity"/>
    <property type="evidence" value="ECO:0007669"/>
    <property type="project" value="UniProtKB-KW"/>
</dbReference>
<evidence type="ECO:0000256" key="2">
    <source>
        <dbReference type="ARBA" id="ARBA00023002"/>
    </source>
</evidence>
<accession>A0A9P5MXY1</accession>
<reference evidence="4" key="2">
    <citation type="journal article" date="2020" name="Nat. Commun.">
        <title>Large-scale genome sequencing of mycorrhizal fungi provides insights into the early evolution of symbiotic traits.</title>
        <authorList>
            <person name="Miyauchi S."/>
            <person name="Kiss E."/>
            <person name="Kuo A."/>
            <person name="Drula E."/>
            <person name="Kohler A."/>
            <person name="Sanchez-Garcia M."/>
            <person name="Morin E."/>
            <person name="Andreopoulos B."/>
            <person name="Barry K.W."/>
            <person name="Bonito G."/>
            <person name="Buee M."/>
            <person name="Carver A."/>
            <person name="Chen C."/>
            <person name="Cichocki N."/>
            <person name="Clum A."/>
            <person name="Culley D."/>
            <person name="Crous P.W."/>
            <person name="Fauchery L."/>
            <person name="Girlanda M."/>
            <person name="Hayes R.D."/>
            <person name="Keri Z."/>
            <person name="LaButti K."/>
            <person name="Lipzen A."/>
            <person name="Lombard V."/>
            <person name="Magnuson J."/>
            <person name="Maillard F."/>
            <person name="Murat C."/>
            <person name="Nolan M."/>
            <person name="Ohm R.A."/>
            <person name="Pangilinan J."/>
            <person name="Pereira M.F."/>
            <person name="Perotto S."/>
            <person name="Peter M."/>
            <person name="Pfister S."/>
            <person name="Riley R."/>
            <person name="Sitrit Y."/>
            <person name="Stielow J.B."/>
            <person name="Szollosi G."/>
            <person name="Zifcakova L."/>
            <person name="Stursova M."/>
            <person name="Spatafora J.W."/>
            <person name="Tedersoo L."/>
            <person name="Vaario L.M."/>
            <person name="Yamada A."/>
            <person name="Yan M."/>
            <person name="Wang P."/>
            <person name="Xu J."/>
            <person name="Bruns T."/>
            <person name="Baldrian P."/>
            <person name="Vilgalys R."/>
            <person name="Dunand C."/>
            <person name="Henrissat B."/>
            <person name="Grigoriev I.V."/>
            <person name="Hibbett D."/>
            <person name="Nagy L.G."/>
            <person name="Martin F.M."/>
        </authorList>
    </citation>
    <scope>NUCLEOTIDE SEQUENCE</scope>
    <source>
        <strain evidence="4">Prilba</strain>
    </source>
</reference>
<gene>
    <name evidence="4" type="ORF">DFH94DRAFT_691258</name>
</gene>
<evidence type="ECO:0000313" key="4">
    <source>
        <dbReference type="EMBL" id="KAF8481611.1"/>
    </source>
</evidence>
<evidence type="ECO:0000256" key="1">
    <source>
        <dbReference type="ARBA" id="ARBA00001954"/>
    </source>
</evidence>
<reference evidence="4" key="1">
    <citation type="submission" date="2019-10" db="EMBL/GenBank/DDBJ databases">
        <authorList>
            <consortium name="DOE Joint Genome Institute"/>
            <person name="Kuo A."/>
            <person name="Miyauchi S."/>
            <person name="Kiss E."/>
            <person name="Drula E."/>
            <person name="Kohler A."/>
            <person name="Sanchez-Garcia M."/>
            <person name="Andreopoulos B."/>
            <person name="Barry K.W."/>
            <person name="Bonito G."/>
            <person name="Buee M."/>
            <person name="Carver A."/>
            <person name="Chen C."/>
            <person name="Cichocki N."/>
            <person name="Clum A."/>
            <person name="Culley D."/>
            <person name="Crous P.W."/>
            <person name="Fauchery L."/>
            <person name="Girlanda M."/>
            <person name="Hayes R."/>
            <person name="Keri Z."/>
            <person name="LaButti K."/>
            <person name="Lipzen A."/>
            <person name="Lombard V."/>
            <person name="Magnuson J."/>
            <person name="Maillard F."/>
            <person name="Morin E."/>
            <person name="Murat C."/>
            <person name="Nolan M."/>
            <person name="Ohm R."/>
            <person name="Pangilinan J."/>
            <person name="Pereira M."/>
            <person name="Perotto S."/>
            <person name="Peter M."/>
            <person name="Riley R."/>
            <person name="Sitrit Y."/>
            <person name="Stielow B."/>
            <person name="Szollosi G."/>
            <person name="Zifcakova L."/>
            <person name="Stursova M."/>
            <person name="Spatafora J.W."/>
            <person name="Tedersoo L."/>
            <person name="Vaario L.-M."/>
            <person name="Yamada A."/>
            <person name="Yan M."/>
            <person name="Wang P."/>
            <person name="Xu J."/>
            <person name="Bruns T."/>
            <person name="Baldrian P."/>
            <person name="Vilgalys R."/>
            <person name="Henrissat B."/>
            <person name="Grigoriev I.V."/>
            <person name="Hibbett D."/>
            <person name="Nagy L.G."/>
            <person name="Martin F.M."/>
        </authorList>
    </citation>
    <scope>NUCLEOTIDE SEQUENCE</scope>
    <source>
        <strain evidence="4">Prilba</strain>
    </source>
</reference>
<comment type="caution">
    <text evidence="4">The sequence shown here is derived from an EMBL/GenBank/DDBJ whole genome shotgun (WGS) entry which is preliminary data.</text>
</comment>
<keyword evidence="2" id="KW-0560">Oxidoreductase</keyword>
<dbReference type="AlphaFoldDB" id="A0A9P5MXY1"/>
<protein>
    <recommendedName>
        <fullName evidence="6">TauD/TfdA-like domain-containing protein</fullName>
    </recommendedName>
</protein>
<comment type="cofactor">
    <cofactor evidence="1">
        <name>Fe(2+)</name>
        <dbReference type="ChEBI" id="CHEBI:29033"/>
    </cofactor>
</comment>
<dbReference type="Gene3D" id="3.60.130.10">
    <property type="entry name" value="Clavaminate synthase-like"/>
    <property type="match status" value="1"/>
</dbReference>
<organism evidence="4 5">
    <name type="scientific">Russula ochroleuca</name>
    <dbReference type="NCBI Taxonomy" id="152965"/>
    <lineage>
        <taxon>Eukaryota</taxon>
        <taxon>Fungi</taxon>
        <taxon>Dikarya</taxon>
        <taxon>Basidiomycota</taxon>
        <taxon>Agaricomycotina</taxon>
        <taxon>Agaricomycetes</taxon>
        <taxon>Russulales</taxon>
        <taxon>Russulaceae</taxon>
        <taxon>Russula</taxon>
    </lineage>
</organism>
<dbReference type="Proteomes" id="UP000759537">
    <property type="component" value="Unassembled WGS sequence"/>
</dbReference>
<dbReference type="InterPro" id="IPR051178">
    <property type="entry name" value="TfdA_dioxygenase"/>
</dbReference>
<dbReference type="SUPFAM" id="SSF51197">
    <property type="entry name" value="Clavaminate synthase-like"/>
    <property type="match status" value="1"/>
</dbReference>
<keyword evidence="3" id="KW-0408">Iron</keyword>
<evidence type="ECO:0000256" key="3">
    <source>
        <dbReference type="ARBA" id="ARBA00023004"/>
    </source>
</evidence>
<dbReference type="OrthoDB" id="93019at2759"/>
<evidence type="ECO:0008006" key="6">
    <source>
        <dbReference type="Google" id="ProtNLM"/>
    </source>
</evidence>
<dbReference type="EMBL" id="WHVB01000006">
    <property type="protein sequence ID" value="KAF8481611.1"/>
    <property type="molecule type" value="Genomic_DNA"/>
</dbReference>
<dbReference type="InterPro" id="IPR042098">
    <property type="entry name" value="TauD-like_sf"/>
</dbReference>
<name>A0A9P5MXY1_9AGAM</name>
<dbReference type="PANTHER" id="PTHR43779">
    <property type="entry name" value="DIOXYGENASE RV0097-RELATED"/>
    <property type="match status" value="1"/>
</dbReference>
<proteinExistence type="predicted"/>
<sequence length="163" mass="17851">MRLIHTCGCSPSAAHSTGLAIESEGKELLLGEPPPWTEDKIKVFPVTWKSPVTGALHFQVHPCAAQELLIDPLFEGALREGALYPDGAHITDLKEVRDLLYKMQRPAMAVGKEKDLALFHNRGVLHTVVGASKPDQVRAFHQCNLAASDEPVRPTPEDVRQCA</sequence>
<dbReference type="PANTHER" id="PTHR43779:SF2">
    <property type="entry name" value="ALPHA-KETOGLUTARATE-DEPENDENT XANTHINE DIOXYGENASE XAN1"/>
    <property type="match status" value="1"/>
</dbReference>